<dbReference type="InterPro" id="IPR036163">
    <property type="entry name" value="HMA_dom_sf"/>
</dbReference>
<dbReference type="PROSITE" id="PS50846">
    <property type="entry name" value="HMA_2"/>
    <property type="match status" value="1"/>
</dbReference>
<dbReference type="RefSeq" id="WP_340519941.1">
    <property type="nucleotide sequence ID" value="NZ_JBBLXS010000435.1"/>
</dbReference>
<protein>
    <submittedName>
        <fullName evidence="2">Heavy-metal-associated domain-containing protein</fullName>
    </submittedName>
</protein>
<feature type="domain" description="HMA" evidence="1">
    <location>
        <begin position="1"/>
        <end position="64"/>
    </location>
</feature>
<evidence type="ECO:0000313" key="3">
    <source>
        <dbReference type="Proteomes" id="UP001384579"/>
    </source>
</evidence>
<dbReference type="Proteomes" id="UP001384579">
    <property type="component" value="Unassembled WGS sequence"/>
</dbReference>
<organism evidence="2 3">
    <name type="scientific">Microcoleus anatoxicus PTRS2</name>
    <dbReference type="NCBI Taxonomy" id="2705321"/>
    <lineage>
        <taxon>Bacteria</taxon>
        <taxon>Bacillati</taxon>
        <taxon>Cyanobacteriota</taxon>
        <taxon>Cyanophyceae</taxon>
        <taxon>Oscillatoriophycideae</taxon>
        <taxon>Oscillatoriales</taxon>
        <taxon>Microcoleaceae</taxon>
        <taxon>Microcoleus</taxon>
        <taxon>Microcoleus anatoxicus</taxon>
    </lineage>
</organism>
<name>A0ABU8YTV9_9CYAN</name>
<comment type="caution">
    <text evidence="2">The sequence shown here is derived from an EMBL/GenBank/DDBJ whole genome shotgun (WGS) entry which is preliminary data.</text>
</comment>
<gene>
    <name evidence="2" type="ORF">WMG39_23500</name>
</gene>
<accession>A0ABU8YTV9</accession>
<dbReference type="CDD" id="cd00371">
    <property type="entry name" value="HMA"/>
    <property type="match status" value="1"/>
</dbReference>
<dbReference type="EMBL" id="JBBLXS010000435">
    <property type="protein sequence ID" value="MEK0187780.1"/>
    <property type="molecule type" value="Genomic_DNA"/>
</dbReference>
<dbReference type="InterPro" id="IPR006121">
    <property type="entry name" value="HMA_dom"/>
</dbReference>
<keyword evidence="3" id="KW-1185">Reference proteome</keyword>
<dbReference type="SUPFAM" id="SSF55008">
    <property type="entry name" value="HMA, heavy metal-associated domain"/>
    <property type="match status" value="1"/>
</dbReference>
<proteinExistence type="predicted"/>
<dbReference type="Pfam" id="PF00403">
    <property type="entry name" value="HMA"/>
    <property type="match status" value="1"/>
</dbReference>
<dbReference type="Gene3D" id="3.30.70.100">
    <property type="match status" value="1"/>
</dbReference>
<sequence>MPILFNVPSIACAGCGDTITKAIQTVEPEAKINVDIAAKTVTVEAKAAEESIKQAIVATGHTVED</sequence>
<reference evidence="2 3" key="1">
    <citation type="journal article" date="2020" name="Harmful Algae">
        <title>Molecular and morphological characterization of a novel dihydroanatoxin-a producing Microcoleus species (cyanobacteria) from the Russian River, California, USA.</title>
        <authorList>
            <person name="Conklin K.Y."/>
            <person name="Stancheva R."/>
            <person name="Otten T.G."/>
            <person name="Fadness R."/>
            <person name="Boyer G.L."/>
            <person name="Read B."/>
            <person name="Zhang X."/>
            <person name="Sheath R.G."/>
        </authorList>
    </citation>
    <scope>NUCLEOTIDE SEQUENCE [LARGE SCALE GENOMIC DNA]</scope>
    <source>
        <strain evidence="2 3">PTRS2</strain>
    </source>
</reference>
<evidence type="ECO:0000259" key="1">
    <source>
        <dbReference type="PROSITE" id="PS50846"/>
    </source>
</evidence>
<evidence type="ECO:0000313" key="2">
    <source>
        <dbReference type="EMBL" id="MEK0187780.1"/>
    </source>
</evidence>